<reference evidence="2" key="1">
    <citation type="submission" date="2016-01" db="EMBL/GenBank/DDBJ databases">
        <authorList>
            <person name="Peeters C."/>
        </authorList>
    </citation>
    <scope>NUCLEOTIDE SEQUENCE [LARGE SCALE GENOMIC DNA]</scope>
    <source>
        <strain evidence="2">LMG 22940</strain>
    </source>
</reference>
<dbReference type="Gene3D" id="1.10.150.20">
    <property type="entry name" value="5' to 3' exonuclease, C-terminal subdomain"/>
    <property type="match status" value="1"/>
</dbReference>
<dbReference type="Proteomes" id="UP000054770">
    <property type="component" value="Unassembled WGS sequence"/>
</dbReference>
<gene>
    <name evidence="2" type="ORF">AWB68_06243</name>
</gene>
<accession>A0A158KKT6</accession>
<dbReference type="GO" id="GO:0003677">
    <property type="term" value="F:DNA binding"/>
    <property type="evidence" value="ECO:0007669"/>
    <property type="project" value="InterPro"/>
</dbReference>
<evidence type="ECO:0000256" key="1">
    <source>
        <dbReference type="SAM" id="MobiDB-lite"/>
    </source>
</evidence>
<dbReference type="RefSeq" id="WP_087648208.1">
    <property type="nucleotide sequence ID" value="NZ_FCON02000108.1"/>
</dbReference>
<sequence>MAYSVPTNPDVPYTASLDGKFVRSYVSRRTANALSRSNVRTITQLCALPRSTLQAMPGLGDVGMSELDSLLSSLGLTLAGEKPEPRARLRVRPRSAGRRAHAALSKG</sequence>
<organism evidence="2 3">
    <name type="scientific">Caballeronia choica</name>
    <dbReference type="NCBI Taxonomy" id="326476"/>
    <lineage>
        <taxon>Bacteria</taxon>
        <taxon>Pseudomonadati</taxon>
        <taxon>Pseudomonadota</taxon>
        <taxon>Betaproteobacteria</taxon>
        <taxon>Burkholderiales</taxon>
        <taxon>Burkholderiaceae</taxon>
        <taxon>Caballeronia</taxon>
    </lineage>
</organism>
<feature type="compositionally biased region" description="Basic residues" evidence="1">
    <location>
        <begin position="88"/>
        <end position="101"/>
    </location>
</feature>
<dbReference type="GO" id="GO:0000428">
    <property type="term" value="C:DNA-directed RNA polymerase complex"/>
    <property type="evidence" value="ECO:0007669"/>
    <property type="project" value="UniProtKB-KW"/>
</dbReference>
<keyword evidence="3" id="KW-1185">Reference proteome</keyword>
<dbReference type="GO" id="GO:0006351">
    <property type="term" value="P:DNA-templated transcription"/>
    <property type="evidence" value="ECO:0007669"/>
    <property type="project" value="InterPro"/>
</dbReference>
<protein>
    <submittedName>
        <fullName evidence="2">DNA-directed RNA polymerase subunit alpha</fullName>
    </submittedName>
</protein>
<dbReference type="AlphaFoldDB" id="A0A158KKT6"/>
<dbReference type="GO" id="GO:0003899">
    <property type="term" value="F:DNA-directed RNA polymerase activity"/>
    <property type="evidence" value="ECO:0007669"/>
    <property type="project" value="InterPro"/>
</dbReference>
<name>A0A158KKT6_9BURK</name>
<evidence type="ECO:0000313" key="3">
    <source>
        <dbReference type="Proteomes" id="UP000054770"/>
    </source>
</evidence>
<dbReference type="EMBL" id="FCON02000108">
    <property type="protein sequence ID" value="SAL81747.1"/>
    <property type="molecule type" value="Genomic_DNA"/>
</dbReference>
<comment type="caution">
    <text evidence="2">The sequence shown here is derived from an EMBL/GenBank/DDBJ whole genome shotgun (WGS) entry which is preliminary data.</text>
</comment>
<keyword evidence="2" id="KW-0240">DNA-directed RNA polymerase</keyword>
<dbReference type="SUPFAM" id="SSF47789">
    <property type="entry name" value="C-terminal domain of RNA polymerase alpha subunit"/>
    <property type="match status" value="1"/>
</dbReference>
<feature type="region of interest" description="Disordered" evidence="1">
    <location>
        <begin position="82"/>
        <end position="107"/>
    </location>
</feature>
<keyword evidence="2" id="KW-0804">Transcription</keyword>
<proteinExistence type="predicted"/>
<evidence type="ECO:0000313" key="2">
    <source>
        <dbReference type="EMBL" id="SAL81747.1"/>
    </source>
</evidence>